<dbReference type="InterPro" id="IPR014403">
    <property type="entry name" value="APS1/VSP"/>
</dbReference>
<keyword evidence="6" id="KW-1185">Reference proteome</keyword>
<evidence type="ECO:0000313" key="5">
    <source>
        <dbReference type="EMBL" id="KAG9452215.1"/>
    </source>
</evidence>
<keyword evidence="2" id="KW-0325">Glycoprotein</keyword>
<evidence type="ECO:0000256" key="4">
    <source>
        <dbReference type="SAM" id="SignalP"/>
    </source>
</evidence>
<dbReference type="PIRSF" id="PIRSF002674">
    <property type="entry name" value="VSP"/>
    <property type="match status" value="1"/>
</dbReference>
<organism evidence="5 6">
    <name type="scientific">Aristolochia fimbriata</name>
    <name type="common">White veined hardy Dutchman's pipe vine</name>
    <dbReference type="NCBI Taxonomy" id="158543"/>
    <lineage>
        <taxon>Eukaryota</taxon>
        <taxon>Viridiplantae</taxon>
        <taxon>Streptophyta</taxon>
        <taxon>Embryophyta</taxon>
        <taxon>Tracheophyta</taxon>
        <taxon>Spermatophyta</taxon>
        <taxon>Magnoliopsida</taxon>
        <taxon>Magnoliidae</taxon>
        <taxon>Piperales</taxon>
        <taxon>Aristolochiaceae</taxon>
        <taxon>Aristolochia</taxon>
    </lineage>
</organism>
<protein>
    <recommendedName>
        <fullName evidence="7">Acid phosphatase 1</fullName>
    </recommendedName>
</protein>
<comment type="caution">
    <text evidence="5">The sequence shown here is derived from an EMBL/GenBank/DDBJ whole genome shotgun (WGS) entry which is preliminary data.</text>
</comment>
<dbReference type="Gene3D" id="3.40.50.1000">
    <property type="entry name" value="HAD superfamily/HAD-like"/>
    <property type="match status" value="1"/>
</dbReference>
<feature type="chain" id="PRO_5043798495" description="Acid phosphatase 1" evidence="4">
    <location>
        <begin position="19"/>
        <end position="275"/>
    </location>
</feature>
<dbReference type="InterPro" id="IPR005519">
    <property type="entry name" value="Acid_phosphat_B-like"/>
</dbReference>
<reference evidence="5 6" key="1">
    <citation type="submission" date="2021-07" db="EMBL/GenBank/DDBJ databases">
        <title>The Aristolochia fimbriata genome: insights into angiosperm evolution, floral development and chemical biosynthesis.</title>
        <authorList>
            <person name="Jiao Y."/>
        </authorList>
    </citation>
    <scope>NUCLEOTIDE SEQUENCE [LARGE SCALE GENOMIC DNA]</scope>
    <source>
        <strain evidence="5">IBCAS-2021</strain>
        <tissue evidence="5">Leaf</tissue>
    </source>
</reference>
<name>A0AAV7EVT1_ARIFI</name>
<dbReference type="InterPro" id="IPR036412">
    <property type="entry name" value="HAD-like_sf"/>
</dbReference>
<gene>
    <name evidence="5" type="ORF">H6P81_005119</name>
</gene>
<proteinExistence type="inferred from homology"/>
<evidence type="ECO:0008006" key="7">
    <source>
        <dbReference type="Google" id="ProtNLM"/>
    </source>
</evidence>
<comment type="similarity">
    <text evidence="3">Belongs to the APS1/VSP family.</text>
</comment>
<dbReference type="Pfam" id="PF03767">
    <property type="entry name" value="Acid_phosphat_B"/>
    <property type="match status" value="1"/>
</dbReference>
<sequence length="275" mass="31463">MIGRRFLLCFAFFAVASAVSLPDSQHLPRPLILEYPTEKWFDEEQEVVSRCTTWRFAVEANNLNPWRTIPAECAEYVRDYMTGRGYSLDLELVAAEAGAFARTVESKDDGKDVWVFDVDETLLSNLPYYKERGYGLELFDKHEFGIWVEKAMAPAIDSSKKLYEQVQYLGFKVFLLTGRSESHRGVTEVNLLEAGFRNWDKLILRGADDHGKPATEYKSEKREELVKEGYRIVGNSGDQWSDLLGSSISNRSFKLPNPMLQQKTFHCGALIPHPF</sequence>
<evidence type="ECO:0000256" key="1">
    <source>
        <dbReference type="ARBA" id="ARBA00022729"/>
    </source>
</evidence>
<dbReference type="SUPFAM" id="SSF56784">
    <property type="entry name" value="HAD-like"/>
    <property type="match status" value="1"/>
</dbReference>
<dbReference type="PANTHER" id="PTHR31284:SF7">
    <property type="entry name" value="ACID PHOSPHATASE-LIKE PROTEIN"/>
    <property type="match status" value="1"/>
</dbReference>
<dbReference type="NCBIfam" id="TIGR01675">
    <property type="entry name" value="plant-AP"/>
    <property type="match status" value="1"/>
</dbReference>
<dbReference type="EMBL" id="JAINDJ010000003">
    <property type="protein sequence ID" value="KAG9452215.1"/>
    <property type="molecule type" value="Genomic_DNA"/>
</dbReference>
<keyword evidence="1 4" id="KW-0732">Signal</keyword>
<dbReference type="InterPro" id="IPR010028">
    <property type="entry name" value="Acid_phosphatase_pln"/>
</dbReference>
<dbReference type="PANTHER" id="PTHR31284">
    <property type="entry name" value="ACID PHOSPHATASE-LIKE PROTEIN"/>
    <property type="match status" value="1"/>
</dbReference>
<dbReference type="GO" id="GO:0003993">
    <property type="term" value="F:acid phosphatase activity"/>
    <property type="evidence" value="ECO:0007669"/>
    <property type="project" value="InterPro"/>
</dbReference>
<dbReference type="AlphaFoldDB" id="A0AAV7EVT1"/>
<dbReference type="CDD" id="cd07535">
    <property type="entry name" value="HAD_VSP"/>
    <property type="match status" value="1"/>
</dbReference>
<evidence type="ECO:0000313" key="6">
    <source>
        <dbReference type="Proteomes" id="UP000825729"/>
    </source>
</evidence>
<accession>A0AAV7EVT1</accession>
<dbReference type="InterPro" id="IPR023214">
    <property type="entry name" value="HAD_sf"/>
</dbReference>
<dbReference type="Proteomes" id="UP000825729">
    <property type="component" value="Unassembled WGS sequence"/>
</dbReference>
<evidence type="ECO:0000256" key="2">
    <source>
        <dbReference type="ARBA" id="ARBA00023180"/>
    </source>
</evidence>
<evidence type="ECO:0000256" key="3">
    <source>
        <dbReference type="PIRNR" id="PIRNR002674"/>
    </source>
</evidence>
<feature type="signal peptide" evidence="4">
    <location>
        <begin position="1"/>
        <end position="18"/>
    </location>
</feature>